<keyword evidence="4 6" id="KW-1133">Transmembrane helix</keyword>
<feature type="transmembrane region" description="Helical" evidence="6">
    <location>
        <begin position="332"/>
        <end position="357"/>
    </location>
</feature>
<keyword evidence="5 6" id="KW-0472">Membrane</keyword>
<dbReference type="InterPro" id="IPR036259">
    <property type="entry name" value="MFS_trans_sf"/>
</dbReference>
<feature type="transmembrane region" description="Helical" evidence="6">
    <location>
        <begin position="78"/>
        <end position="96"/>
    </location>
</feature>
<proteinExistence type="predicted"/>
<evidence type="ECO:0000256" key="1">
    <source>
        <dbReference type="ARBA" id="ARBA00004651"/>
    </source>
</evidence>
<feature type="transmembrane region" description="Helical" evidence="6">
    <location>
        <begin position="363"/>
        <end position="383"/>
    </location>
</feature>
<sequence>MERPASERKTILVLLGGAAALIVAMGIGRFAFTPILPSMLERHLFTAAGAGYLASSNYLGYLLGAVALTLVRVKNRSAVLAAGLLASIATTWGMAACGSLDGWLALRFMSGFASAVVFILVSGIVLERLSALQTGLFYGGVGTGILLTGLSVPLLSRQGDWSAAWQGLGAISLVLGAAAWLALGVRSGGAKPSVQAAIDAMPSDARRIVIVLMIAYGLEGLGYIVTGTYLAAFAKTVSSLPNLPSVSWMVVGVAAAPSCLVWSLLASAWGKKRTLTAAMLLQAIGIAVPVLAPSSVAVFVGAFLFGATFMGITTLFVAYAKELYPQNNRTMIGWLTAFFGLGQMIGPLVAGILLAGNGGYREALLGAAGIVLLGALSLPLGIGRTSGRAPLNRTV</sequence>
<keyword evidence="3 6" id="KW-0812">Transmembrane</keyword>
<accession>A0ABS3WHH4</accession>
<evidence type="ECO:0000259" key="7">
    <source>
        <dbReference type="PROSITE" id="PS50850"/>
    </source>
</evidence>
<dbReference type="RefSeq" id="WP_208850413.1">
    <property type="nucleotide sequence ID" value="NZ_JAGGDJ010000040.1"/>
</dbReference>
<feature type="transmembrane region" description="Helical" evidence="6">
    <location>
        <begin position="208"/>
        <end position="234"/>
    </location>
</feature>
<feature type="domain" description="Major facilitator superfamily (MFS) profile" evidence="7">
    <location>
        <begin position="208"/>
        <end position="395"/>
    </location>
</feature>
<evidence type="ECO:0000313" key="8">
    <source>
        <dbReference type="EMBL" id="MBO7747783.1"/>
    </source>
</evidence>
<evidence type="ECO:0000256" key="2">
    <source>
        <dbReference type="ARBA" id="ARBA00022448"/>
    </source>
</evidence>
<gene>
    <name evidence="8" type="ORF">I8J29_26690</name>
</gene>
<dbReference type="Proteomes" id="UP000670947">
    <property type="component" value="Unassembled WGS sequence"/>
</dbReference>
<dbReference type="Gene3D" id="1.20.1250.20">
    <property type="entry name" value="MFS general substrate transporter like domains"/>
    <property type="match status" value="2"/>
</dbReference>
<feature type="transmembrane region" description="Helical" evidence="6">
    <location>
        <begin position="162"/>
        <end position="183"/>
    </location>
</feature>
<feature type="transmembrane region" description="Helical" evidence="6">
    <location>
        <begin position="274"/>
        <end position="292"/>
    </location>
</feature>
<dbReference type="PANTHER" id="PTHR23537">
    <property type="match status" value="1"/>
</dbReference>
<keyword evidence="2" id="KW-0813">Transport</keyword>
<dbReference type="Pfam" id="PF06779">
    <property type="entry name" value="MFS_4"/>
    <property type="match status" value="1"/>
</dbReference>
<feature type="transmembrane region" description="Helical" evidence="6">
    <location>
        <begin position="12"/>
        <end position="32"/>
    </location>
</feature>
<feature type="transmembrane region" description="Helical" evidence="6">
    <location>
        <begin position="298"/>
        <end position="320"/>
    </location>
</feature>
<feature type="transmembrane region" description="Helical" evidence="6">
    <location>
        <begin position="246"/>
        <end position="267"/>
    </location>
</feature>
<evidence type="ECO:0000256" key="4">
    <source>
        <dbReference type="ARBA" id="ARBA00022989"/>
    </source>
</evidence>
<dbReference type="EMBL" id="JAGGDJ010000040">
    <property type="protein sequence ID" value="MBO7747783.1"/>
    <property type="molecule type" value="Genomic_DNA"/>
</dbReference>
<feature type="transmembrane region" description="Helical" evidence="6">
    <location>
        <begin position="52"/>
        <end position="71"/>
    </location>
</feature>
<organism evidence="8 9">
    <name type="scientific">Paenibacillus artemisiicola</name>
    <dbReference type="NCBI Taxonomy" id="1172618"/>
    <lineage>
        <taxon>Bacteria</taxon>
        <taxon>Bacillati</taxon>
        <taxon>Bacillota</taxon>
        <taxon>Bacilli</taxon>
        <taxon>Bacillales</taxon>
        <taxon>Paenibacillaceae</taxon>
        <taxon>Paenibacillus</taxon>
    </lineage>
</organism>
<evidence type="ECO:0000256" key="5">
    <source>
        <dbReference type="ARBA" id="ARBA00023136"/>
    </source>
</evidence>
<evidence type="ECO:0000256" key="6">
    <source>
        <dbReference type="SAM" id="Phobius"/>
    </source>
</evidence>
<protein>
    <submittedName>
        <fullName evidence="8">YbfB/YjiJ family MFS transporter</fullName>
    </submittedName>
</protein>
<feature type="transmembrane region" description="Helical" evidence="6">
    <location>
        <begin position="136"/>
        <end position="156"/>
    </location>
</feature>
<dbReference type="SUPFAM" id="SSF103473">
    <property type="entry name" value="MFS general substrate transporter"/>
    <property type="match status" value="1"/>
</dbReference>
<feature type="transmembrane region" description="Helical" evidence="6">
    <location>
        <begin position="102"/>
        <end position="124"/>
    </location>
</feature>
<name>A0ABS3WHH4_9BACL</name>
<evidence type="ECO:0000256" key="3">
    <source>
        <dbReference type="ARBA" id="ARBA00022692"/>
    </source>
</evidence>
<evidence type="ECO:0000313" key="9">
    <source>
        <dbReference type="Proteomes" id="UP000670947"/>
    </source>
</evidence>
<keyword evidence="9" id="KW-1185">Reference proteome</keyword>
<dbReference type="PANTHER" id="PTHR23537:SF1">
    <property type="entry name" value="SUGAR TRANSPORTER"/>
    <property type="match status" value="1"/>
</dbReference>
<dbReference type="InterPro" id="IPR020846">
    <property type="entry name" value="MFS_dom"/>
</dbReference>
<reference evidence="8 9" key="1">
    <citation type="submission" date="2021-03" db="EMBL/GenBank/DDBJ databases">
        <title>Paenibacillus artemisicola MWE-103 whole genome sequence.</title>
        <authorList>
            <person name="Ham Y.J."/>
        </authorList>
    </citation>
    <scope>NUCLEOTIDE SEQUENCE [LARGE SCALE GENOMIC DNA]</scope>
    <source>
        <strain evidence="8 9">MWE-103</strain>
    </source>
</reference>
<dbReference type="PROSITE" id="PS50850">
    <property type="entry name" value="MFS"/>
    <property type="match status" value="1"/>
</dbReference>
<comment type="caution">
    <text evidence="8">The sequence shown here is derived from an EMBL/GenBank/DDBJ whole genome shotgun (WGS) entry which is preliminary data.</text>
</comment>
<dbReference type="InterPro" id="IPR010645">
    <property type="entry name" value="MFS_4"/>
</dbReference>
<comment type="subcellular location">
    <subcellularLocation>
        <location evidence="1">Cell membrane</location>
        <topology evidence="1">Multi-pass membrane protein</topology>
    </subcellularLocation>
</comment>